<dbReference type="Proteomes" id="UP000244722">
    <property type="component" value="Unassembled WGS sequence"/>
</dbReference>
<reference evidence="1 2" key="1">
    <citation type="submission" date="2017-04" db="EMBL/GenBank/DDBJ databases">
        <title>Draft genome sequence of Tuber borchii Vittad., a whitish edible truffle.</title>
        <authorList>
            <consortium name="DOE Joint Genome Institute"/>
            <person name="Murat C."/>
            <person name="Kuo A."/>
            <person name="Barry K.W."/>
            <person name="Clum A."/>
            <person name="Dockter R.B."/>
            <person name="Fauchery L."/>
            <person name="Iotti M."/>
            <person name="Kohler A."/>
            <person name="Labutti K."/>
            <person name="Lindquist E.A."/>
            <person name="Lipzen A."/>
            <person name="Ohm R.A."/>
            <person name="Wang M."/>
            <person name="Grigoriev I.V."/>
            <person name="Zambonelli A."/>
            <person name="Martin F.M."/>
        </authorList>
    </citation>
    <scope>NUCLEOTIDE SEQUENCE [LARGE SCALE GENOMIC DNA]</scope>
    <source>
        <strain evidence="1 2">Tbo3840</strain>
    </source>
</reference>
<organism evidence="1 2">
    <name type="scientific">Tuber borchii</name>
    <name type="common">White truffle</name>
    <dbReference type="NCBI Taxonomy" id="42251"/>
    <lineage>
        <taxon>Eukaryota</taxon>
        <taxon>Fungi</taxon>
        <taxon>Dikarya</taxon>
        <taxon>Ascomycota</taxon>
        <taxon>Pezizomycotina</taxon>
        <taxon>Pezizomycetes</taxon>
        <taxon>Pezizales</taxon>
        <taxon>Tuberaceae</taxon>
        <taxon>Tuber</taxon>
    </lineage>
</organism>
<comment type="caution">
    <text evidence="1">The sequence shown here is derived from an EMBL/GenBank/DDBJ whole genome shotgun (WGS) entry which is preliminary data.</text>
</comment>
<protein>
    <submittedName>
        <fullName evidence="1">Uncharacterized protein</fullName>
    </submittedName>
</protein>
<accession>A0A2T7A095</accession>
<keyword evidence="2" id="KW-1185">Reference proteome</keyword>
<dbReference type="OrthoDB" id="5450301at2759"/>
<name>A0A2T7A095_TUBBO</name>
<sequence length="110" mass="12582">MDTSGLWRHLKLPRVDGRTGDEKDAWENLHKIELERLLATCSSRRRSARVQTHKRLGIAEFELRARGMGITEEVLVAQKVKIWEGIWVAKKNGEDIEYGALVLLDFIASP</sequence>
<dbReference type="EMBL" id="NESQ01000050">
    <property type="protein sequence ID" value="PUU81131.1"/>
    <property type="molecule type" value="Genomic_DNA"/>
</dbReference>
<proteinExistence type="predicted"/>
<dbReference type="AlphaFoldDB" id="A0A2T7A095"/>
<evidence type="ECO:0000313" key="2">
    <source>
        <dbReference type="Proteomes" id="UP000244722"/>
    </source>
</evidence>
<evidence type="ECO:0000313" key="1">
    <source>
        <dbReference type="EMBL" id="PUU81131.1"/>
    </source>
</evidence>
<gene>
    <name evidence="1" type="ORF">B9Z19DRAFT_654024</name>
</gene>